<feature type="domain" description="Outer membrane protein beta-barrel" evidence="3">
    <location>
        <begin position="8"/>
        <end position="212"/>
    </location>
</feature>
<dbReference type="Gene3D" id="2.40.160.20">
    <property type="match status" value="1"/>
</dbReference>
<keyword evidence="5" id="KW-1185">Reference proteome</keyword>
<dbReference type="OrthoDB" id="360083at2"/>
<proteinExistence type="predicted"/>
<dbReference type="SUPFAM" id="SSF56925">
    <property type="entry name" value="OMPA-like"/>
    <property type="match status" value="1"/>
</dbReference>
<dbReference type="Proteomes" id="UP000006852">
    <property type="component" value="Chromosome"/>
</dbReference>
<dbReference type="KEGG" id="tsu:Tresu_1791"/>
<dbReference type="InterPro" id="IPR027385">
    <property type="entry name" value="Beta-barrel_OMP"/>
</dbReference>
<organism evidence="4 5">
    <name type="scientific">Treponema succinifaciens (strain ATCC 33096 / DSM 2489 / 6091)</name>
    <dbReference type="NCBI Taxonomy" id="869209"/>
    <lineage>
        <taxon>Bacteria</taxon>
        <taxon>Pseudomonadati</taxon>
        <taxon>Spirochaetota</taxon>
        <taxon>Spirochaetia</taxon>
        <taxon>Spirochaetales</taxon>
        <taxon>Treponemataceae</taxon>
        <taxon>Treponema</taxon>
    </lineage>
</organism>
<dbReference type="RefSeq" id="WP_013701963.1">
    <property type="nucleotide sequence ID" value="NC_015385.1"/>
</dbReference>
<accession>F2NVV5</accession>
<name>F2NVV5_TRES6</name>
<evidence type="ECO:0000256" key="1">
    <source>
        <dbReference type="ARBA" id="ARBA00022729"/>
    </source>
</evidence>
<reference evidence="4 5" key="1">
    <citation type="journal article" date="2011" name="Stand. Genomic Sci.">
        <title>Complete genome sequence of Treponema succinifaciens type strain (6091).</title>
        <authorList>
            <person name="Han C."/>
            <person name="Gronow S."/>
            <person name="Teshima H."/>
            <person name="Lapidus A."/>
            <person name="Nolan M."/>
            <person name="Lucas S."/>
            <person name="Hammon N."/>
            <person name="Deshpande S."/>
            <person name="Cheng J.F."/>
            <person name="Zeytun A."/>
            <person name="Tapia R."/>
            <person name="Goodwin L."/>
            <person name="Pitluck S."/>
            <person name="Liolios K."/>
            <person name="Pagani I."/>
            <person name="Ivanova N."/>
            <person name="Mavromatis K."/>
            <person name="Mikhailova N."/>
            <person name="Huntemann M."/>
            <person name="Pati A."/>
            <person name="Chen A."/>
            <person name="Palaniappan K."/>
            <person name="Land M."/>
            <person name="Hauser L."/>
            <person name="Brambilla E.M."/>
            <person name="Rohde M."/>
            <person name="Goker M."/>
            <person name="Woyke T."/>
            <person name="Bristow J."/>
            <person name="Eisen J.A."/>
            <person name="Markowitz V."/>
            <person name="Hugenholtz P."/>
            <person name="Kyrpides N.C."/>
            <person name="Klenk H.P."/>
            <person name="Detter J.C."/>
        </authorList>
    </citation>
    <scope>NUCLEOTIDE SEQUENCE [LARGE SCALE GENOMIC DNA]</scope>
    <source>
        <strain evidence="5">ATCC 33096 / DSM 2489 / 6091</strain>
    </source>
</reference>
<evidence type="ECO:0000313" key="5">
    <source>
        <dbReference type="Proteomes" id="UP000006852"/>
    </source>
</evidence>
<gene>
    <name evidence="4" type="ordered locus">Tresu_1791</name>
</gene>
<feature type="signal peptide" evidence="2">
    <location>
        <begin position="1"/>
        <end position="20"/>
    </location>
</feature>
<reference evidence="5" key="2">
    <citation type="submission" date="2011-04" db="EMBL/GenBank/DDBJ databases">
        <title>The complete genome of chromosome of Treponema succinifaciens DSM 2489.</title>
        <authorList>
            <person name="Lucas S."/>
            <person name="Copeland A."/>
            <person name="Lapidus A."/>
            <person name="Bruce D."/>
            <person name="Goodwin L."/>
            <person name="Pitluck S."/>
            <person name="Peters L."/>
            <person name="Kyrpides N."/>
            <person name="Mavromatis K."/>
            <person name="Ivanova N."/>
            <person name="Ovchinnikova G."/>
            <person name="Teshima H."/>
            <person name="Detter J.C."/>
            <person name="Tapia R."/>
            <person name="Han C."/>
            <person name="Land M."/>
            <person name="Hauser L."/>
            <person name="Markowitz V."/>
            <person name="Cheng J.-F."/>
            <person name="Hugenholtz P."/>
            <person name="Woyke T."/>
            <person name="Wu D."/>
            <person name="Gronow S."/>
            <person name="Wellnitz S."/>
            <person name="Brambilla E."/>
            <person name="Klenk H.-P."/>
            <person name="Eisen J.A."/>
        </authorList>
    </citation>
    <scope>NUCLEOTIDE SEQUENCE [LARGE SCALE GENOMIC DNA]</scope>
    <source>
        <strain evidence="5">ATCC 33096 / DSM 2489 / 6091</strain>
    </source>
</reference>
<evidence type="ECO:0000313" key="4">
    <source>
        <dbReference type="EMBL" id="AEB14682.1"/>
    </source>
</evidence>
<keyword evidence="1 2" id="KW-0732">Signal</keyword>
<evidence type="ECO:0000259" key="3">
    <source>
        <dbReference type="Pfam" id="PF13505"/>
    </source>
</evidence>
<protein>
    <recommendedName>
        <fullName evidence="3">Outer membrane protein beta-barrel domain-containing protein</fullName>
    </recommendedName>
</protein>
<dbReference type="GeneID" id="302998931"/>
<evidence type="ECO:0000256" key="2">
    <source>
        <dbReference type="SAM" id="SignalP"/>
    </source>
</evidence>
<dbReference type="InterPro" id="IPR011250">
    <property type="entry name" value="OMP/PagP_B-barrel"/>
</dbReference>
<feature type="chain" id="PRO_5003287250" description="Outer membrane protein beta-barrel domain-containing protein" evidence="2">
    <location>
        <begin position="21"/>
        <end position="220"/>
    </location>
</feature>
<dbReference type="HOGENOM" id="CLU_1474548_0_0_12"/>
<dbReference type="AlphaFoldDB" id="F2NVV5"/>
<dbReference type="eggNOG" id="ENOG5031FRW">
    <property type="taxonomic scope" value="Bacteria"/>
</dbReference>
<sequence>MKKLLVAGFCLLGALCFMQAQNVDWKNYGAGIEEGDFIVRGDIGFSRHWKSLPYDGSMKVPYLEASVEYTKKLGELPLGFGGFIGYSQDKMKETASFGVEDVPDYEWKGEMNYINLGALANYHIQVPVEKLDLYAGLRLGLEFWNWKVDYKYPSYEPVYNYDGYLVSYKYKTEKESIKKNGTNFYAGINFGASYFFTEKFGANIEVGYPQLIKIGGTAKF</sequence>
<dbReference type="Pfam" id="PF13505">
    <property type="entry name" value="OMP_b-brl"/>
    <property type="match status" value="1"/>
</dbReference>
<dbReference type="EMBL" id="CP002631">
    <property type="protein sequence ID" value="AEB14682.1"/>
    <property type="molecule type" value="Genomic_DNA"/>
</dbReference>